<dbReference type="Proteomes" id="UP000198853">
    <property type="component" value="Unassembled WGS sequence"/>
</dbReference>
<gene>
    <name evidence="3" type="ORF">SAMN04488123_10725</name>
</gene>
<dbReference type="AlphaFoldDB" id="A0A1G8NTQ0"/>
<evidence type="ECO:0000256" key="2">
    <source>
        <dbReference type="SAM" id="Phobius"/>
    </source>
</evidence>
<name>A0A1G8NTQ0_9BACI</name>
<proteinExistence type="predicted"/>
<keyword evidence="2" id="KW-0812">Transmembrane</keyword>
<reference evidence="3 4" key="1">
    <citation type="submission" date="2016-10" db="EMBL/GenBank/DDBJ databases">
        <authorList>
            <person name="de Groot N.N."/>
        </authorList>
    </citation>
    <scope>NUCLEOTIDE SEQUENCE [LARGE SCALE GENOMIC DNA]</scope>
    <source>
        <strain evidence="3 4">DSM 21771</strain>
    </source>
</reference>
<feature type="transmembrane region" description="Helical" evidence="2">
    <location>
        <begin position="12"/>
        <end position="32"/>
    </location>
</feature>
<accession>A0A1G8NTQ0</accession>
<feature type="region of interest" description="Disordered" evidence="1">
    <location>
        <begin position="239"/>
        <end position="262"/>
    </location>
</feature>
<keyword evidence="2" id="KW-1133">Transmembrane helix</keyword>
<keyword evidence="2" id="KW-0472">Membrane</keyword>
<evidence type="ECO:0000256" key="1">
    <source>
        <dbReference type="SAM" id="MobiDB-lite"/>
    </source>
</evidence>
<feature type="compositionally biased region" description="Polar residues" evidence="1">
    <location>
        <begin position="245"/>
        <end position="262"/>
    </location>
</feature>
<protein>
    <submittedName>
        <fullName evidence="3">Uncharacterized protein</fullName>
    </submittedName>
</protein>
<organism evidence="3 4">
    <name type="scientific">Natribacillus halophilus</name>
    <dbReference type="NCBI Taxonomy" id="549003"/>
    <lineage>
        <taxon>Bacteria</taxon>
        <taxon>Bacillati</taxon>
        <taxon>Bacillota</taxon>
        <taxon>Bacilli</taxon>
        <taxon>Bacillales</taxon>
        <taxon>Bacillaceae</taxon>
        <taxon>Natribacillus</taxon>
    </lineage>
</organism>
<evidence type="ECO:0000313" key="3">
    <source>
        <dbReference type="EMBL" id="SDI83565.1"/>
    </source>
</evidence>
<keyword evidence="4" id="KW-1185">Reference proteome</keyword>
<evidence type="ECO:0000313" key="4">
    <source>
        <dbReference type="Proteomes" id="UP000198853"/>
    </source>
</evidence>
<dbReference type="EMBL" id="FNEN01000007">
    <property type="protein sequence ID" value="SDI83565.1"/>
    <property type="molecule type" value="Genomic_DNA"/>
</dbReference>
<sequence>MFELTDIPRLLMSALIILPIVMLIRESGYYLIATLLGSTYKKLTIGCGPVLLQRPTLEVRKYFFIIAFPYPKDKVSRSERYKKRIAIPQRQGILLREVQEARCYTPKAGYLAPRGTRSALLYPKGRVAHSERYKKRVPIPQKQGSSHRKVQKERSHTPKARYLAPRGTKSAFPYPKSRVVNEQSLPTHNQSDFTEHLKKARAKSRAFFIAFIQMPLPFPPPCGKTIAVRRRRAFSPLEYSGETGGLQSTETRSLTSSDGCKR</sequence>
<feature type="region of interest" description="Disordered" evidence="1">
    <location>
        <begin position="137"/>
        <end position="161"/>
    </location>
</feature>